<dbReference type="PANTHER" id="PTHR46532:SF4">
    <property type="entry name" value="AAA+ ATPASE DOMAIN-CONTAINING PROTEIN"/>
    <property type="match status" value="1"/>
</dbReference>
<organism evidence="19 20">
    <name type="scientific">Catenaria anguillulae PL171</name>
    <dbReference type="NCBI Taxonomy" id="765915"/>
    <lineage>
        <taxon>Eukaryota</taxon>
        <taxon>Fungi</taxon>
        <taxon>Fungi incertae sedis</taxon>
        <taxon>Blastocladiomycota</taxon>
        <taxon>Blastocladiomycetes</taxon>
        <taxon>Blastocladiales</taxon>
        <taxon>Catenariaceae</taxon>
        <taxon>Catenaria</taxon>
    </lineage>
</organism>
<dbReference type="InterPro" id="IPR042228">
    <property type="entry name" value="Dynein_linker_3"/>
</dbReference>
<dbReference type="Gene3D" id="3.10.490.20">
    <property type="match status" value="1"/>
</dbReference>
<dbReference type="FunFam" id="1.20.58.1120:FF:000004">
    <property type="entry name" value="Dynein axonemal heavy chain 5"/>
    <property type="match status" value="1"/>
</dbReference>
<dbReference type="FunFam" id="1.20.140.100:FF:000003">
    <property type="entry name" value="Dynein, axonemal, heavy chain 5"/>
    <property type="match status" value="1"/>
</dbReference>
<comment type="similarity">
    <text evidence="2">Belongs to the dynein heavy chain family.</text>
</comment>
<dbReference type="InterPro" id="IPR035699">
    <property type="entry name" value="AAA_6"/>
</dbReference>
<dbReference type="InterPro" id="IPR042219">
    <property type="entry name" value="AAA_lid_11_sf"/>
</dbReference>
<dbReference type="FunFam" id="1.10.8.720:FF:000004">
    <property type="entry name" value="Dynein heavy chain 5, axonemal"/>
    <property type="match status" value="1"/>
</dbReference>
<dbReference type="InterPro" id="IPR041228">
    <property type="entry name" value="Dynein_C"/>
</dbReference>
<dbReference type="FunFam" id="3.40.50.300:FF:002141">
    <property type="entry name" value="Dynein heavy chain"/>
    <property type="match status" value="1"/>
</dbReference>
<comment type="caution">
    <text evidence="19">The sequence shown here is derived from an EMBL/GenBank/DDBJ whole genome shotgun (WGS) entry which is preliminary data.</text>
</comment>
<proteinExistence type="inferred from homology"/>
<keyword evidence="6" id="KW-0493">Microtubule</keyword>
<evidence type="ECO:0000256" key="8">
    <source>
        <dbReference type="ARBA" id="ARBA00022741"/>
    </source>
</evidence>
<dbReference type="SMART" id="SM00382">
    <property type="entry name" value="AAA"/>
    <property type="match status" value="3"/>
</dbReference>
<evidence type="ECO:0000256" key="2">
    <source>
        <dbReference type="ARBA" id="ARBA00008887"/>
    </source>
</evidence>
<evidence type="ECO:0000256" key="15">
    <source>
        <dbReference type="ARBA" id="ARBA00023273"/>
    </source>
</evidence>
<keyword evidence="12" id="KW-0969">Cilium</keyword>
<dbReference type="FunFam" id="3.40.50.300:FF:001080">
    <property type="entry name" value="Dynein, axonemal, heavy chain 5"/>
    <property type="match status" value="1"/>
</dbReference>
<keyword evidence="14" id="KW-0206">Cytoskeleton</keyword>
<dbReference type="InterPro" id="IPR043160">
    <property type="entry name" value="Dynein_C_barrel"/>
</dbReference>
<dbReference type="Pfam" id="PF12781">
    <property type="entry name" value="AAA_9"/>
    <property type="match status" value="1"/>
</dbReference>
<dbReference type="InterPro" id="IPR026983">
    <property type="entry name" value="DHC"/>
</dbReference>
<dbReference type="FunFam" id="3.40.50.300:FF:001221">
    <property type="entry name" value="Axonemal dynein heavy chain 8"/>
    <property type="match status" value="1"/>
</dbReference>
<accession>A0A1Y2HZD8</accession>
<dbReference type="Gene3D" id="1.10.8.710">
    <property type="match status" value="1"/>
</dbReference>
<dbReference type="EMBL" id="MCFL01000005">
    <property type="protein sequence ID" value="ORZ39324.1"/>
    <property type="molecule type" value="Genomic_DNA"/>
</dbReference>
<dbReference type="FunFam" id="3.40.50.300:FF:000049">
    <property type="entry name" value="Dynein, axonemal, heavy chain 5"/>
    <property type="match status" value="1"/>
</dbReference>
<dbReference type="Gene3D" id="1.10.472.130">
    <property type="match status" value="1"/>
</dbReference>
<dbReference type="Gene3D" id="1.20.1270.280">
    <property type="match status" value="1"/>
</dbReference>
<dbReference type="FunFam" id="1.10.8.1220:FF:000001">
    <property type="entry name" value="Dynein axonemal heavy chain 5"/>
    <property type="match status" value="1"/>
</dbReference>
<gene>
    <name evidence="19" type="ORF">BCR44DRAFT_51340</name>
</gene>
<dbReference type="GO" id="GO:0007018">
    <property type="term" value="P:microtubule-based movement"/>
    <property type="evidence" value="ECO:0007669"/>
    <property type="project" value="InterPro"/>
</dbReference>
<feature type="domain" description="AAA+ ATPase" evidence="18">
    <location>
        <begin position="1889"/>
        <end position="2026"/>
    </location>
</feature>
<comment type="subunit">
    <text evidence="3">Consists of at least two heavy chains and a number of intermediate and light chains.</text>
</comment>
<dbReference type="Pfam" id="PF25007">
    <property type="entry name" value="DYH2-5-8_CC"/>
    <property type="match status" value="1"/>
</dbReference>
<dbReference type="Gene3D" id="3.40.50.300">
    <property type="entry name" value="P-loop containing nucleotide triphosphate hydrolases"/>
    <property type="match status" value="5"/>
</dbReference>
<dbReference type="Gene3D" id="1.10.287.2620">
    <property type="match status" value="1"/>
</dbReference>
<dbReference type="GO" id="GO:0005524">
    <property type="term" value="F:ATP binding"/>
    <property type="evidence" value="ECO:0007669"/>
    <property type="project" value="UniProtKB-KW"/>
</dbReference>
<dbReference type="Gene3D" id="1.20.58.1120">
    <property type="match status" value="1"/>
</dbReference>
<dbReference type="GO" id="GO:0045505">
    <property type="term" value="F:dynein intermediate chain binding"/>
    <property type="evidence" value="ECO:0007669"/>
    <property type="project" value="InterPro"/>
</dbReference>
<dbReference type="PANTHER" id="PTHR46532">
    <property type="entry name" value="MALE FERTILITY FACTOR KL5"/>
    <property type="match status" value="1"/>
</dbReference>
<dbReference type="InterPro" id="IPR003593">
    <property type="entry name" value="AAA+_ATPase"/>
</dbReference>
<dbReference type="InterPro" id="IPR027417">
    <property type="entry name" value="P-loop_NTPase"/>
</dbReference>
<dbReference type="InterPro" id="IPR035706">
    <property type="entry name" value="AAA_9"/>
</dbReference>
<keyword evidence="5" id="KW-0963">Cytoplasm</keyword>
<dbReference type="InterPro" id="IPR041658">
    <property type="entry name" value="AAA_lid_11"/>
</dbReference>
<feature type="coiled-coil region" evidence="17">
    <location>
        <begin position="3647"/>
        <end position="3678"/>
    </location>
</feature>
<name>A0A1Y2HZD8_9FUNG</name>
<sequence length="4536" mass="515014">MSDPTAPTGTAVPGGPTAGTGVAAAAAIRGSTTNLAAASDDQAKKRAAAAAAQTSLLEKKRAGLDVRHRYLLEKFGEYVGEKPLVLENSLLFGNKIDVMNEFFREGGSRRIMLFWKRDDSPKAAQKNQLVVTDGTKDQVGGPGCFFVRPSTKAITPNNLTTDVAFGVINPTILPSLSVMVKHVVMPALKAQDNWGELGKQVKSDSPKDFIETLQRFVSEVEVAMLNLKDSVQLTPVPVSLEAYASPADYNNAMHDPALINALESVVSEWCKQIEHVLAESEQMRKEADDIGPNAELAHWKARMVKFNSITDQLKTPMCKKVIGILNAVKSRALLRTWKELDNRVTDAANESKDNVKYLYALERFCEPLYRSDPVSMIPAIPGLINAIKMIYSISRYYNTSERMTSLFVKITNQMITGCKEYIYRDGGAKLWEQDRSVLMRKLSESIQLNEAYQSYFHETKRKLQETPSEKQFDFSEMYIFGKFDAFCKRIQKVVDMFSVIEKFSKLENLGVEGMDMILKRFNNIVNQMQRKPYDILDHRKMEYDSDYGSFKKQIADLEGDLQQFIDNSFDRLSNTEQALLLLEKFGDIQDLQLDLESKHLAVFQQYTKRDLEAIRKLYQKHKDQPPIPRNMPPVSGAIAWARQLYRRIERPMVFFEKHTAVLSTPEAKKHVKNYNRIARALIEFELLYHQAWLGTVDQAKVGLQATLLVADDSGTLFVNFDPQILQLIKETQHMQRMGLEVPPSLVDLSNKEIYFKGIHTDLCTVIQNKRAILSRVPPILKDAIAPHVQTLDKALSPGLISLTWSSLNLEGYISNCVSQLAKMEEMVVKVLDIAQCRIAVGLHKVTEMMLCDIPGETEQWTLDQFLDKTEKRGSAVVTAINNRSNLVENATRDLIAECQRGVAEAVVKGDLRFTYEKVYFHYNLQNFEALVQSTKGSLDLLKARLGNYTSTQYGKSGTQKPFFRAELVLVIPNVVLQPKLEDIQAALNKAAMMITEVSKRLSTSWRKYLDDPADAHAAKSPEDTSQVANNKDVNKIAVVLTSTVNSMKKDLEAHREQFSRFDFLWKEDKSETMTKFLAANPTIADFEVEINRYEMIEREITEIPASTQIGLLAVSSEPLKLALMTETKDWKHVYGLNLNRKVKQDMEGLIDYMDKQSIKLSRKISDIDDLRLAVTTLSEIREAEVDIDMKVQPIEEAYQLLNKHGITVSKEETEMVDSLRYSWKKLKALMIEVQTNLSLIQPKFKADLIQSVQKFSADVDSFTVDYTENGPMAGKIPPKTASERLNVFQRAFDELNRKWETYSAGEELFCLPVTPFPTLVRIKKELKLLQNLYSLYTDVLEKRTAYYEMLWSEVDFQRITNEVAEFQNKVKKLPKAIKDWDAFMELKKIVDDLTDVVPLLEMMAHKAIQKRHWDAIMKVTKTTFNLDPDVFYLRNLLEAPLLKNREDIEDTCTAAVKEADIEVKLKQVVADWEDKVFIFAGFKTRGNLILKPASTSEIISAMEDSLMTLASLMSNRYNAPFKADIQQWVYNLSTASEVIESWLAVQNLWIYLEAVFVGGDIAKQMPKEAKRFQNIDKSWCKIMGSANENPNVIKCCVTDESIRNLLPHMTEQLELCQKSLSGYLEAKRAVFPRFYFVSDPALLEILGQASDSHTIQAHLKSVFDNVNAVTFHEKEYDKIIGLESSEGEKVPLSKPMVASGNVEMWLGLLLKSMQISVNDIIREAAIRMNDMPLTKFLDEYPAQIGLLCLQIGWTMMSEEALMASKSDKKKMAATNQKVTDVLNTLIEVTTKDLTKMDRVKYETFITIQVHHRDVFEKLVKSHVRSADDFEWLKQCRFYWRETKDACICSITNFDFRYQCEYLGCTDRLVITPLTDRCYITLAQALGMSLGGSPAGPAGTGKTETTKDLGKALGKWVVVFNCSDQMDFRGLGRIYKGLAQSGCWGCFDEFNRIELPVLSVAAQQIGCVFAARKERKATFVFTDGETVELNPEVGMFITMNPGYAGRVELPENLKVHFRYVAMMVPDRQIIIRVKLAGCGFIQNIILAKKFFVLYRLCEEQLSKQVHYDFGLRNILSVLRTCGSVKRANPEDSEQMIIMRVLRDMNLSKLVDEDEALFMSLINDLFPGLTANKGSYPNVEAAIDQQLHDAGLVSYPPWVLKVIQLYETAKVRHGIMCLGPTGTGKTRCIHTLLKAMTACGEPHKEVRMNPKAITDYQMFGRLDVATNDWTDGIFSSLWRKTLKKKGEVIWIVLDGPVDAVWIENLNSVLDDNKCLTLANGDRLPMSPACKLVFEVHSLRNASPATVSRCGMIYIGITALTWDINVQGWYKTRTPQEVGVLEPLFNLSFGASLNYVYHELHPKMSVPKNSFITNTTLLLNGLIPKADSGKNVTPEYLGKLYVFAMFWSLGSLLELDERKKLQQFLLEKYPQLDYPPLDSSTQDTFYEYFVNDQGHWQHWRDRVTEWLYPQDTTPEFSSIIIPTVDNVRTEFLVDTIARQGKSVLLIGEPGTAKTVTIQRYLAKLPPDTNLFKTVSFSSATTPNIYQRTVESFVDKRMGTTYGPPAGKKMTIFIDDINMPEINEWGDQVTAEILRQLVEYQGFYSLDRPGEWTTIVDLQFLGAMMHPGGGRNDIPSRLKRQFSVFNCTIPSDVSVDKIFGTMLEGHFSASRKFTEDVINLAGKLAPLTRKLWQSTKSKMLPTPAKFHYIFNLRDLSRIMQGMLNTKAEAITDAKMLMHLWEHECSRVLPDRFTNAEDVEWFNKTLVNLVNKDLGEEYIQTINQRSYFVDFMRDPPESDDPEVEINPEDFKIYERVPTFDVLRARLTEFMKQYNESIRGSKMDLVLFEDAMKHIVRISRIIRTPRGSALLVGVGGSGKQSLTRLASFIAKSQVFQIAISKNYNTTNLMEDLKAMYKVAGLQGKAATFIFTDNEVKEESFLGYINNILTSGEVAGLFPKDEIIAISSDMRPIMKKARPQVTDTMENLWQFFIDRVKANLHIVLCFSPVGDKFRNRALKFPGLISGCTMDWFTKWPNEALRAVSEKFINEMELVCTDQVKKEVIQHMAFTHDLVTDVCNQYFQQFRRKTHVTPKSYLSFINSYRALYKQKRAEVGELADRMNMGLSKLLEAAESVATLQKELVVKEKDLAVASKAADEVLADVTVSTAAAEKVKDEVLKVKTKAEAMANNIKADKSLAEGELEAAKPALEEAANALNSIQPSHISAVRKLAKPPHLIMRIMDGVTLLQKRKIDPVTQDPERPCCKPSWSESLKLMSQPDFLSSLLNFPKDEINEETVELLQPYLEMPDFTLEGAKKVSSDVAGLASWVRAMCAYYSINKKVIPLKANLIVQEHKLSVAMAELNAAQAVLDEKQAVLDVLKEKYNQAITTKQALQADADGCKRKMSAATALISGLKGEKDRWTQQSKEFAERIGRLVGDIMLCCAFLSYSGPFNYLFRNQLMNDWKRELQNRKIPFTQDLDLIGVLVDNTTIGEWNIQGLPTDELSIQNGIIVTRGSRFPLLIDPQGQAKSWIRNREEKNQLQITNLNSKYFRQNVEDCVSGGRPLLIEDVEETLDPTLDNILEKNLIKSGKSFKVVFGDKELDFAPEFQLYITTKLPNPSYTPEISAKTSIIDFTVTQKGLEDQLLGRVILREKQELETERTKLLEEVNSNKKKMKQLEDNLLERLTSTKGSLVDDESLIEVLATTKVTAEEVNEKLLIAADTQKKIGIAREEYRPVATRGSILYFLIAEMSMVSCMYQTSLKQFLQLFDESMEKSAPSPIPSKRIQNIIEYCTFRTFVYISRGLYEVHKIMFVLLLAIKIDIPAGKITHEEFRTFIRGGAALDINAVAKKPFSWIPDVTWLNIVAISKMSAFSDLINQISKNEKAWRAWYEKDAPENDVLPSGYQNTLDAFRKLLLVRAWCLDRTIMACKQYIAESLGVRFAESQVLDLDALHSESDNRTPMICLLSTGSDPSADIESLSKKFKVDIKAISMGQGQEIHARKWLQQFITNGGWLLLQNCHLGIPFLDELLSTVLETEQMSDKFRVWITTDVNQKFPINLLQISIKFTNEPPQGVKAGLKRTYNWLTQDMLEMSNRPQYKPLLYGLAFLHSVVQERRKFGPIGWNIPYEFNQSDLAASVQFVQNHVDELQPKQSISWITARYMFCEVHYGGRVTDDYDRRLLTTYGKVWFGDHMFAPEFIFYKGYTIPQLKSIEEYRASIETLPLIDSPEVFGLHPNADISSQTKQSQGMLETVLSIQPKDSGSGSGETREDAVKRIANDLLSKLPDDFDKNRVKECIKKQGGTKPLNIFLSQEVDRMQAVLTIARNDLQDLKLAIDGTIIVSAQLQQALDALYDARVPNTWTKVSWQGATLGLWFTELVMRHQQYYTWVFDGRPLVFWLTGFFNPQGYLTATRQEITRAHNGWALDSVRLAPEVLKQMKEDITAPPSEGVYIHGLFIEGAGWDRKNVRLTESQPKVIHQALPVIHVTAVNSSDDQDPKLYRAPVYKRPRRTDQNYIFDVDVKTTQPPEYWIMRGVAFLAATS</sequence>
<evidence type="ECO:0000256" key="10">
    <source>
        <dbReference type="ARBA" id="ARBA00023017"/>
    </source>
</evidence>
<dbReference type="FunFam" id="3.20.180.20:FF:000001">
    <property type="entry name" value="Dynein axonemal heavy chain 5"/>
    <property type="match status" value="1"/>
</dbReference>
<feature type="coiled-coil region" evidence="17">
    <location>
        <begin position="3355"/>
        <end position="3389"/>
    </location>
</feature>
<evidence type="ECO:0000256" key="13">
    <source>
        <dbReference type="ARBA" id="ARBA00023175"/>
    </source>
</evidence>
<keyword evidence="10" id="KW-0243">Dynein</keyword>
<keyword evidence="7" id="KW-0677">Repeat</keyword>
<keyword evidence="20" id="KW-1185">Reference proteome</keyword>
<dbReference type="Pfam" id="PF18199">
    <property type="entry name" value="Dynein_C"/>
    <property type="match status" value="1"/>
</dbReference>
<evidence type="ECO:0000259" key="18">
    <source>
        <dbReference type="SMART" id="SM00382"/>
    </source>
</evidence>
<keyword evidence="13" id="KW-0505">Motor protein</keyword>
<dbReference type="Pfam" id="PF08385">
    <property type="entry name" value="DHC_N1"/>
    <property type="match status" value="1"/>
</dbReference>
<keyword evidence="8" id="KW-0547">Nucleotide-binding</keyword>
<evidence type="ECO:0000256" key="4">
    <source>
        <dbReference type="ARBA" id="ARBA00022197"/>
    </source>
</evidence>
<dbReference type="InterPro" id="IPR013594">
    <property type="entry name" value="Dynein_heavy_tail"/>
</dbReference>
<dbReference type="InterPro" id="IPR013602">
    <property type="entry name" value="Dynein_heavy_linker"/>
</dbReference>
<dbReference type="FunFam" id="3.40.50.300:FF:000320">
    <property type="entry name" value="Dynein, axonemal, heavy chain 5"/>
    <property type="match status" value="1"/>
</dbReference>
<dbReference type="GO" id="GO:0008569">
    <property type="term" value="F:minus-end-directed microtubule motor activity"/>
    <property type="evidence" value="ECO:0007669"/>
    <property type="project" value="InterPro"/>
</dbReference>
<dbReference type="Gene3D" id="1.20.920.20">
    <property type="match status" value="1"/>
</dbReference>
<dbReference type="InterPro" id="IPR041589">
    <property type="entry name" value="DNAH3_AAA_lid_1"/>
</dbReference>
<keyword evidence="9" id="KW-0067">ATP-binding</keyword>
<dbReference type="Pfam" id="PF18198">
    <property type="entry name" value="AAA_lid_11"/>
    <property type="match status" value="1"/>
</dbReference>
<dbReference type="Pfam" id="PF08393">
    <property type="entry name" value="DHC_N2"/>
    <property type="match status" value="1"/>
</dbReference>
<dbReference type="InterPro" id="IPR041466">
    <property type="entry name" value="Dynein_AAA5_ext"/>
</dbReference>
<dbReference type="Pfam" id="PF03028">
    <property type="entry name" value="Dynein_heavy"/>
    <property type="match status" value="1"/>
</dbReference>
<dbReference type="InterPro" id="IPR056759">
    <property type="entry name" value="DYH2-5-8_CC"/>
</dbReference>
<dbReference type="GO" id="GO:0005858">
    <property type="term" value="C:axonemal dynein complex"/>
    <property type="evidence" value="ECO:0007669"/>
    <property type="project" value="TreeGrafter"/>
</dbReference>
<feature type="domain" description="AAA+ ATPase" evidence="18">
    <location>
        <begin position="2496"/>
        <end position="2644"/>
    </location>
</feature>
<keyword evidence="11 17" id="KW-0175">Coiled coil</keyword>
<dbReference type="InterPro" id="IPR024743">
    <property type="entry name" value="Dynein_HC_stalk"/>
</dbReference>
<evidence type="ECO:0000256" key="11">
    <source>
        <dbReference type="ARBA" id="ARBA00023054"/>
    </source>
</evidence>
<comment type="subcellular location">
    <subcellularLocation>
        <location evidence="1">Cytoplasm</location>
        <location evidence="1">Cytoskeleton</location>
        <location evidence="1">Cilium axoneme</location>
    </subcellularLocation>
</comment>
<dbReference type="Gene3D" id="3.20.180.20">
    <property type="entry name" value="Dynein heavy chain, N-terminal domain 2"/>
    <property type="match status" value="1"/>
</dbReference>
<dbReference type="InterPro" id="IPR043157">
    <property type="entry name" value="Dynein_AAA1S"/>
</dbReference>
<dbReference type="Pfam" id="PF12774">
    <property type="entry name" value="AAA_6"/>
    <property type="match status" value="1"/>
</dbReference>
<dbReference type="OrthoDB" id="447173at2759"/>
<evidence type="ECO:0000313" key="20">
    <source>
        <dbReference type="Proteomes" id="UP000193411"/>
    </source>
</evidence>
<keyword evidence="15" id="KW-0966">Cell projection</keyword>
<reference evidence="19 20" key="1">
    <citation type="submission" date="2016-07" db="EMBL/GenBank/DDBJ databases">
        <title>Pervasive Adenine N6-methylation of Active Genes in Fungi.</title>
        <authorList>
            <consortium name="DOE Joint Genome Institute"/>
            <person name="Mondo S.J."/>
            <person name="Dannebaum R.O."/>
            <person name="Kuo R.C."/>
            <person name="Labutti K."/>
            <person name="Haridas S."/>
            <person name="Kuo A."/>
            <person name="Salamov A."/>
            <person name="Ahrendt S.R."/>
            <person name="Lipzen A."/>
            <person name="Sullivan W."/>
            <person name="Andreopoulos W.B."/>
            <person name="Clum A."/>
            <person name="Lindquist E."/>
            <person name="Daum C."/>
            <person name="Ramamoorthy G.K."/>
            <person name="Gryganskyi A."/>
            <person name="Culley D."/>
            <person name="Magnuson J.K."/>
            <person name="James T.Y."/>
            <person name="O'Malley M.A."/>
            <person name="Stajich J.E."/>
            <person name="Spatafora J.W."/>
            <person name="Visel A."/>
            <person name="Grigoriev I.V."/>
        </authorList>
    </citation>
    <scope>NUCLEOTIDE SEQUENCE [LARGE SCALE GENOMIC DNA]</scope>
    <source>
        <strain evidence="19 20">PL171</strain>
    </source>
</reference>
<dbReference type="Gene3D" id="1.20.920.30">
    <property type="match status" value="1"/>
</dbReference>
<dbReference type="Pfam" id="PF12780">
    <property type="entry name" value="AAA_8"/>
    <property type="match status" value="1"/>
</dbReference>
<evidence type="ECO:0000256" key="9">
    <source>
        <dbReference type="ARBA" id="ARBA00022840"/>
    </source>
</evidence>
<evidence type="ECO:0000256" key="5">
    <source>
        <dbReference type="ARBA" id="ARBA00022490"/>
    </source>
</evidence>
<dbReference type="Pfam" id="PF12775">
    <property type="entry name" value="AAA_7"/>
    <property type="match status" value="1"/>
</dbReference>
<dbReference type="Gene3D" id="6.10.140.1060">
    <property type="match status" value="1"/>
</dbReference>
<evidence type="ECO:0000256" key="6">
    <source>
        <dbReference type="ARBA" id="ARBA00022701"/>
    </source>
</evidence>
<dbReference type="Pfam" id="PF17852">
    <property type="entry name" value="Dynein_AAA_lid"/>
    <property type="match status" value="1"/>
</dbReference>
<dbReference type="SUPFAM" id="SSF52540">
    <property type="entry name" value="P-loop containing nucleoside triphosphate hydrolases"/>
    <property type="match status" value="4"/>
</dbReference>
<dbReference type="InterPro" id="IPR024317">
    <property type="entry name" value="Dynein_heavy_chain_D4_dom"/>
</dbReference>
<dbReference type="FunFam" id="3.40.50.300:FF:000044">
    <property type="entry name" value="Dynein heavy chain 5, axonemal"/>
    <property type="match status" value="1"/>
</dbReference>
<dbReference type="FunFam" id="1.10.8.710:FF:000003">
    <property type="entry name" value="Dynein axonemal heavy chain 5"/>
    <property type="match status" value="1"/>
</dbReference>
<dbReference type="STRING" id="765915.A0A1Y2HZD8"/>
<dbReference type="GO" id="GO:0005874">
    <property type="term" value="C:microtubule"/>
    <property type="evidence" value="ECO:0007669"/>
    <property type="project" value="UniProtKB-KW"/>
</dbReference>
<dbReference type="InterPro" id="IPR042222">
    <property type="entry name" value="Dynein_2_N"/>
</dbReference>
<dbReference type="Pfam" id="PF12777">
    <property type="entry name" value="MT"/>
    <property type="match status" value="1"/>
</dbReference>
<dbReference type="GO" id="GO:0051959">
    <property type="term" value="F:dynein light intermediate chain binding"/>
    <property type="evidence" value="ECO:0007669"/>
    <property type="project" value="InterPro"/>
</dbReference>
<evidence type="ECO:0000256" key="1">
    <source>
        <dbReference type="ARBA" id="ARBA00004430"/>
    </source>
</evidence>
<dbReference type="InterPro" id="IPR004273">
    <property type="entry name" value="Dynein_heavy_D6_P-loop"/>
</dbReference>
<evidence type="ECO:0000256" key="7">
    <source>
        <dbReference type="ARBA" id="ARBA00022737"/>
    </source>
</evidence>
<evidence type="ECO:0000256" key="17">
    <source>
        <dbReference type="SAM" id="Coils"/>
    </source>
</evidence>
<evidence type="ECO:0000256" key="12">
    <source>
        <dbReference type="ARBA" id="ARBA00023069"/>
    </source>
</evidence>
<protein>
    <recommendedName>
        <fullName evidence="4">Dynein heavy chain, cytoplasmic</fullName>
    </recommendedName>
    <alternativeName>
        <fullName evidence="16">Dynein heavy chain, cytosolic</fullName>
    </alternativeName>
</protein>
<feature type="domain" description="AAA+ ATPase" evidence="18">
    <location>
        <begin position="2170"/>
        <end position="2296"/>
    </location>
</feature>
<dbReference type="Pfam" id="PF17857">
    <property type="entry name" value="AAA_lid_1"/>
    <property type="match status" value="1"/>
</dbReference>
<dbReference type="Gene3D" id="1.20.140.100">
    <property type="entry name" value="Dynein heavy chain, N-terminal domain 2"/>
    <property type="match status" value="1"/>
</dbReference>
<evidence type="ECO:0000256" key="16">
    <source>
        <dbReference type="ARBA" id="ARBA00033439"/>
    </source>
</evidence>
<dbReference type="Gene3D" id="1.10.8.1220">
    <property type="match status" value="1"/>
</dbReference>
<evidence type="ECO:0000313" key="19">
    <source>
        <dbReference type="EMBL" id="ORZ39324.1"/>
    </source>
</evidence>
<evidence type="ECO:0000256" key="14">
    <source>
        <dbReference type="ARBA" id="ARBA00023212"/>
    </source>
</evidence>
<dbReference type="FunFam" id="1.20.1270.280:FF:000002">
    <property type="entry name" value="Dynein heavy chain 5, axonemal"/>
    <property type="match status" value="1"/>
</dbReference>
<dbReference type="Proteomes" id="UP000193411">
    <property type="component" value="Unassembled WGS sequence"/>
</dbReference>
<dbReference type="FunFam" id="3.10.490.20:FF:000010">
    <property type="entry name" value="Dynein heavy chain, putative"/>
    <property type="match status" value="1"/>
</dbReference>
<evidence type="ECO:0000256" key="3">
    <source>
        <dbReference type="ARBA" id="ARBA00011655"/>
    </source>
</evidence>
<dbReference type="FunFam" id="1.20.920.20:FF:000004">
    <property type="entry name" value="Dynein axonemal heavy chain 5"/>
    <property type="match status" value="1"/>
</dbReference>
<dbReference type="FunFam" id="1.20.920.30:FF:000004">
    <property type="entry name" value="Dynein axonemal heavy chain 5"/>
    <property type="match status" value="1"/>
</dbReference>
<dbReference type="Gene3D" id="1.10.8.720">
    <property type="entry name" value="Region D6 of dynein motor"/>
    <property type="match status" value="1"/>
</dbReference>